<dbReference type="RefSeq" id="WP_211332387.1">
    <property type="nucleotide sequence ID" value="NZ_RKHO01000001.1"/>
</dbReference>
<protein>
    <submittedName>
        <fullName evidence="2">Methyltransferase family protein</fullName>
    </submittedName>
</protein>
<evidence type="ECO:0000313" key="3">
    <source>
        <dbReference type="Proteomes" id="UP000281738"/>
    </source>
</evidence>
<dbReference type="AlphaFoldDB" id="A0A3N2CQB7"/>
<dbReference type="CDD" id="cd02440">
    <property type="entry name" value="AdoMet_MTases"/>
    <property type="match status" value="1"/>
</dbReference>
<dbReference type="GO" id="GO:0008168">
    <property type="term" value="F:methyltransferase activity"/>
    <property type="evidence" value="ECO:0007669"/>
    <property type="project" value="UniProtKB-KW"/>
</dbReference>
<dbReference type="SUPFAM" id="SSF53335">
    <property type="entry name" value="S-adenosyl-L-methionine-dependent methyltransferases"/>
    <property type="match status" value="1"/>
</dbReference>
<accession>A0A3N2CQB7</accession>
<dbReference type="Proteomes" id="UP000281738">
    <property type="component" value="Unassembled WGS sequence"/>
</dbReference>
<organism evidence="2 3">
    <name type="scientific">Nocardioides aurantiacus</name>
    <dbReference type="NCBI Taxonomy" id="86796"/>
    <lineage>
        <taxon>Bacteria</taxon>
        <taxon>Bacillati</taxon>
        <taxon>Actinomycetota</taxon>
        <taxon>Actinomycetes</taxon>
        <taxon>Propionibacteriales</taxon>
        <taxon>Nocardioidaceae</taxon>
        <taxon>Nocardioides</taxon>
    </lineage>
</organism>
<name>A0A3N2CQB7_9ACTN</name>
<evidence type="ECO:0000259" key="1">
    <source>
        <dbReference type="Pfam" id="PF13649"/>
    </source>
</evidence>
<evidence type="ECO:0000313" key="2">
    <source>
        <dbReference type="EMBL" id="ROR89679.1"/>
    </source>
</evidence>
<keyword evidence="2" id="KW-0489">Methyltransferase</keyword>
<gene>
    <name evidence="2" type="ORF">EDD33_0508</name>
</gene>
<comment type="caution">
    <text evidence="2">The sequence shown here is derived from an EMBL/GenBank/DDBJ whole genome shotgun (WGS) entry which is preliminary data.</text>
</comment>
<dbReference type="GO" id="GO:0032259">
    <property type="term" value="P:methylation"/>
    <property type="evidence" value="ECO:0007669"/>
    <property type="project" value="UniProtKB-KW"/>
</dbReference>
<dbReference type="Gene3D" id="3.40.50.150">
    <property type="entry name" value="Vaccinia Virus protein VP39"/>
    <property type="match status" value="1"/>
</dbReference>
<dbReference type="InterPro" id="IPR041698">
    <property type="entry name" value="Methyltransf_25"/>
</dbReference>
<feature type="domain" description="Methyltransferase" evidence="1">
    <location>
        <begin position="52"/>
        <end position="150"/>
    </location>
</feature>
<dbReference type="EMBL" id="RKHO01000001">
    <property type="protein sequence ID" value="ROR89679.1"/>
    <property type="molecule type" value="Genomic_DNA"/>
</dbReference>
<sequence length="215" mass="22918">MTEPPPPTRWELAGDSRESGYVRTFLEQHEAGSGDDGEARLADVLAPRGARVLDAGSGVGRVAEALRRRGHDVTAVEKDAALVAISRERFPDVGVVEADLLALTPELLTTHGRPSAYDVVVVVGNVMVFLADDTQVEVLRVLAGLLAEDGCLLVGFHPVAGPTGSRDYPAAELREHAEEAGLRLDLLAGSYDLRPPGEDYVVAVLRAQRPAPDAR</sequence>
<proteinExistence type="predicted"/>
<dbReference type="Pfam" id="PF13649">
    <property type="entry name" value="Methyltransf_25"/>
    <property type="match status" value="1"/>
</dbReference>
<keyword evidence="2" id="KW-0808">Transferase</keyword>
<reference evidence="2 3" key="1">
    <citation type="submission" date="2018-11" db="EMBL/GenBank/DDBJ databases">
        <title>Sequencing the genomes of 1000 actinobacteria strains.</title>
        <authorList>
            <person name="Klenk H.-P."/>
        </authorList>
    </citation>
    <scope>NUCLEOTIDE SEQUENCE [LARGE SCALE GENOMIC DNA]</scope>
    <source>
        <strain evidence="2 3">DSM 12652</strain>
    </source>
</reference>
<dbReference type="InterPro" id="IPR029063">
    <property type="entry name" value="SAM-dependent_MTases_sf"/>
</dbReference>
<keyword evidence="3" id="KW-1185">Reference proteome</keyword>